<dbReference type="Gene3D" id="3.40.190.10">
    <property type="entry name" value="Periplasmic binding protein-like II"/>
    <property type="match status" value="2"/>
</dbReference>
<dbReference type="RefSeq" id="WP_095132764.1">
    <property type="nucleotide sequence ID" value="NZ_NIBG01000005.1"/>
</dbReference>
<sequence>MKKIISLILTLLVMLSFAGCTKEVEPKVETEKINVNVASLKGPTGMGMVRLLEDKPNFGENIEVNYSIESAPDLLKSKLLNKEIDIAALPTNLASIMYNKTEGSYQLGAVNTLGVLYVVTSRDDIKSINDLNDKEIGVSSKGSVPDFIFNYILNKNNIENININYIVEHGNLAKQLISGDRDLALLPQPFVTMVTMKNKNLKIAMDIQEEFRNIEGQDRHIPMGCIVIRKEFAQNHPQVVEQFLKEYENSIKWTSENVVEASKLIEKFEILPSAKMAELAIPKSNLVYIDSKDSKDMLDKFYELLMNFNPKSIGGKIPDESFYY</sequence>
<dbReference type="EMBL" id="NIBG01000005">
    <property type="protein sequence ID" value="PAB59892.1"/>
    <property type="molecule type" value="Genomic_DNA"/>
</dbReference>
<dbReference type="OrthoDB" id="9814375at2"/>
<dbReference type="Pfam" id="PF09084">
    <property type="entry name" value="NMT1"/>
    <property type="match status" value="1"/>
</dbReference>
<dbReference type="PIRSF" id="PIRSF027386">
    <property type="entry name" value="UCP027386_ABC_sbc_TM0202"/>
    <property type="match status" value="1"/>
</dbReference>
<dbReference type="PROSITE" id="PS51257">
    <property type="entry name" value="PROKAR_LIPOPROTEIN"/>
    <property type="match status" value="1"/>
</dbReference>
<evidence type="ECO:0000313" key="4">
    <source>
        <dbReference type="Proteomes" id="UP000216024"/>
    </source>
</evidence>
<dbReference type="InterPro" id="IPR027024">
    <property type="entry name" value="UCP027386_ABC_sbc_TM0202"/>
</dbReference>
<comment type="caution">
    <text evidence="3">The sequence shown here is derived from an EMBL/GenBank/DDBJ whole genome shotgun (WGS) entry which is preliminary data.</text>
</comment>
<dbReference type="AlphaFoldDB" id="A0A267MKF4"/>
<feature type="chain" id="PRO_5039669150" description="SsuA/THI5-like domain-containing protein" evidence="1">
    <location>
        <begin position="19"/>
        <end position="324"/>
    </location>
</feature>
<reference evidence="3 4" key="1">
    <citation type="submission" date="2017-06" db="EMBL/GenBank/DDBJ databases">
        <title>Draft genome sequence of anaerobic fermentative bacterium Anaeromicrobium sediminis DY2726D isolated from West Pacific Ocean sediments.</title>
        <authorList>
            <person name="Zeng X."/>
        </authorList>
    </citation>
    <scope>NUCLEOTIDE SEQUENCE [LARGE SCALE GENOMIC DNA]</scope>
    <source>
        <strain evidence="3 4">DY2726D</strain>
    </source>
</reference>
<dbReference type="GO" id="GO:0009234">
    <property type="term" value="P:menaquinone biosynthetic process"/>
    <property type="evidence" value="ECO:0007669"/>
    <property type="project" value="UniProtKB-UniPathway"/>
</dbReference>
<accession>A0A267MKF4</accession>
<evidence type="ECO:0000313" key="3">
    <source>
        <dbReference type="EMBL" id="PAB59892.1"/>
    </source>
</evidence>
<gene>
    <name evidence="3" type="ORF">CCE28_08035</name>
</gene>
<dbReference type="Proteomes" id="UP000216024">
    <property type="component" value="Unassembled WGS sequence"/>
</dbReference>
<feature type="signal peptide" evidence="1">
    <location>
        <begin position="1"/>
        <end position="18"/>
    </location>
</feature>
<evidence type="ECO:0000259" key="2">
    <source>
        <dbReference type="Pfam" id="PF09084"/>
    </source>
</evidence>
<dbReference type="PANTHER" id="PTHR30024">
    <property type="entry name" value="ALIPHATIC SULFONATES-BINDING PROTEIN-RELATED"/>
    <property type="match status" value="1"/>
</dbReference>
<dbReference type="GO" id="GO:0016829">
    <property type="term" value="F:lyase activity"/>
    <property type="evidence" value="ECO:0007669"/>
    <property type="project" value="UniProtKB-KW"/>
</dbReference>
<dbReference type="InterPro" id="IPR015168">
    <property type="entry name" value="SsuA/THI5"/>
</dbReference>
<dbReference type="SUPFAM" id="SSF53850">
    <property type="entry name" value="Periplasmic binding protein-like II"/>
    <property type="match status" value="1"/>
</dbReference>
<keyword evidence="4" id="KW-1185">Reference proteome</keyword>
<dbReference type="UniPathway" id="UPA00079"/>
<protein>
    <recommendedName>
        <fullName evidence="2">SsuA/THI5-like domain-containing protein</fullName>
    </recommendedName>
</protein>
<proteinExistence type="predicted"/>
<name>A0A267MKF4_9FIRM</name>
<dbReference type="PANTHER" id="PTHR30024:SF46">
    <property type="entry name" value="ABC TRANSPORTER, SUBSTRATE-BINDING LIPOPROTEIN"/>
    <property type="match status" value="1"/>
</dbReference>
<organism evidence="3 4">
    <name type="scientific">Anaeromicrobium sediminis</name>
    <dbReference type="NCBI Taxonomy" id="1478221"/>
    <lineage>
        <taxon>Bacteria</taxon>
        <taxon>Bacillati</taxon>
        <taxon>Bacillota</taxon>
        <taxon>Clostridia</taxon>
        <taxon>Peptostreptococcales</taxon>
        <taxon>Thermotaleaceae</taxon>
        <taxon>Anaeromicrobium</taxon>
    </lineage>
</organism>
<keyword evidence="1" id="KW-0732">Signal</keyword>
<feature type="domain" description="SsuA/THI5-like" evidence="2">
    <location>
        <begin position="118"/>
        <end position="257"/>
    </location>
</feature>
<evidence type="ECO:0000256" key="1">
    <source>
        <dbReference type="SAM" id="SignalP"/>
    </source>
</evidence>